<evidence type="ECO:0000256" key="10">
    <source>
        <dbReference type="ARBA" id="ARBA00023136"/>
    </source>
</evidence>
<evidence type="ECO:0000313" key="13">
    <source>
        <dbReference type="EMBL" id="TRY68384.1"/>
    </source>
</evidence>
<comment type="similarity">
    <text evidence="12">Belongs to the pannexin family.</text>
</comment>
<evidence type="ECO:0000256" key="5">
    <source>
        <dbReference type="ARBA" id="ARBA00022692"/>
    </source>
</evidence>
<proteinExistence type="inferred from homology"/>
<dbReference type="GO" id="GO:0007602">
    <property type="term" value="P:phototransduction"/>
    <property type="evidence" value="ECO:0007669"/>
    <property type="project" value="TreeGrafter"/>
</dbReference>
<keyword evidence="3 12" id="KW-0813">Transport</keyword>
<name>A0A553NSH4_TIGCA</name>
<keyword evidence="9 12" id="KW-0406">Ion transport</keyword>
<feature type="non-terminal residue" evidence="13">
    <location>
        <position position="1"/>
    </location>
</feature>
<comment type="function">
    <text evidence="12">Structural component of the gap junctions.</text>
</comment>
<dbReference type="Pfam" id="PF00876">
    <property type="entry name" value="Innexin"/>
    <property type="match status" value="1"/>
</dbReference>
<dbReference type="AlphaFoldDB" id="A0A553NSH4"/>
<dbReference type="STRING" id="6832.A0A553NSH4"/>
<accession>A0A553NSH4</accession>
<comment type="caution">
    <text evidence="13">The sequence shown here is derived from an EMBL/GenBank/DDBJ whole genome shotgun (WGS) entry which is preliminary data.</text>
</comment>
<dbReference type="GO" id="GO:0005921">
    <property type="term" value="C:gap junction"/>
    <property type="evidence" value="ECO:0007669"/>
    <property type="project" value="UniProtKB-SubCell"/>
</dbReference>
<evidence type="ECO:0000256" key="7">
    <source>
        <dbReference type="ARBA" id="ARBA00022949"/>
    </source>
</evidence>
<keyword evidence="7" id="KW-0965">Cell junction</keyword>
<dbReference type="PANTHER" id="PTHR11893">
    <property type="entry name" value="INNEXIN"/>
    <property type="match status" value="1"/>
</dbReference>
<evidence type="ECO:0000256" key="2">
    <source>
        <dbReference type="ARBA" id="ARBA00004651"/>
    </source>
</evidence>
<feature type="transmembrane region" description="Helical" evidence="12">
    <location>
        <begin position="98"/>
        <end position="120"/>
    </location>
</feature>
<feature type="transmembrane region" description="Helical" evidence="12">
    <location>
        <begin position="175"/>
        <end position="199"/>
    </location>
</feature>
<comment type="subcellular location">
    <subcellularLocation>
        <location evidence="1">Cell junction</location>
        <location evidence="1">Gap junction</location>
    </subcellularLocation>
    <subcellularLocation>
        <location evidence="2 12">Cell membrane</location>
        <topology evidence="2 12">Multi-pass membrane protein</topology>
    </subcellularLocation>
</comment>
<dbReference type="OMA" id="RIIKYFM"/>
<dbReference type="GO" id="GO:0005886">
    <property type="term" value="C:plasma membrane"/>
    <property type="evidence" value="ECO:0007669"/>
    <property type="project" value="UniProtKB-SubCell"/>
</dbReference>
<dbReference type="GO" id="GO:0005243">
    <property type="term" value="F:gap junction channel activity"/>
    <property type="evidence" value="ECO:0007669"/>
    <property type="project" value="TreeGrafter"/>
</dbReference>
<dbReference type="InterPro" id="IPR000990">
    <property type="entry name" value="Innexin"/>
</dbReference>
<organism evidence="13 14">
    <name type="scientific">Tigriopus californicus</name>
    <name type="common">Marine copepod</name>
    <dbReference type="NCBI Taxonomy" id="6832"/>
    <lineage>
        <taxon>Eukaryota</taxon>
        <taxon>Metazoa</taxon>
        <taxon>Ecdysozoa</taxon>
        <taxon>Arthropoda</taxon>
        <taxon>Crustacea</taxon>
        <taxon>Multicrustacea</taxon>
        <taxon>Hexanauplia</taxon>
        <taxon>Copepoda</taxon>
        <taxon>Harpacticoida</taxon>
        <taxon>Harpacticidae</taxon>
        <taxon>Tigriopus</taxon>
    </lineage>
</organism>
<evidence type="ECO:0000313" key="14">
    <source>
        <dbReference type="Proteomes" id="UP000318571"/>
    </source>
</evidence>
<evidence type="ECO:0000256" key="6">
    <source>
        <dbReference type="ARBA" id="ARBA00022868"/>
    </source>
</evidence>
<protein>
    <recommendedName>
        <fullName evidence="12">Innexin</fullName>
    </recommendedName>
</protein>
<evidence type="ECO:0000256" key="12">
    <source>
        <dbReference type="RuleBase" id="RU010713"/>
    </source>
</evidence>
<evidence type="ECO:0000256" key="8">
    <source>
        <dbReference type="ARBA" id="ARBA00022989"/>
    </source>
</evidence>
<dbReference type="Proteomes" id="UP000318571">
    <property type="component" value="Chromosome 1"/>
</dbReference>
<evidence type="ECO:0000256" key="3">
    <source>
        <dbReference type="ARBA" id="ARBA00022448"/>
    </source>
</evidence>
<evidence type="ECO:0000256" key="4">
    <source>
        <dbReference type="ARBA" id="ARBA00022475"/>
    </source>
</evidence>
<keyword evidence="8 12" id="KW-1133">Transmembrane helix</keyword>
<gene>
    <name evidence="12" type="primary">inx</name>
    <name evidence="13" type="ORF">TCAL_01429</name>
</gene>
<keyword evidence="11 12" id="KW-0407">Ion channel</keyword>
<evidence type="ECO:0000256" key="1">
    <source>
        <dbReference type="ARBA" id="ARBA00004610"/>
    </source>
</evidence>
<dbReference type="PRINTS" id="PR01262">
    <property type="entry name" value="INNEXIN"/>
</dbReference>
<feature type="transmembrane region" description="Helical" evidence="12">
    <location>
        <begin position="262"/>
        <end position="285"/>
    </location>
</feature>
<sequence>VRYRGAKADIDSPFFKLHYRTSATFCFISCLLVTANDLIGSTIDCISGTIPGNVLNTYCWIMSTFSVPSKPGGVHGEDYAYQGVEPLGDPNDRVIHAYYQWVPFVLFFQGLLFYFPHWLWKTFEDRKLDKITSGLRGRTLSLDERKDQCSILVKYVTETFHMHNFYAFKYFICDILNFINVIVQIYMINAFLGGVFMAYGSDVLYWSESASETRTDPMIDVFPRITKCNFYKYGPSGTIERHDAMCVLALNIINEKIYVFLWFWYIILAVMTSLYLLYVLAVVAVPSMRRVMVERNAKFDIKLNRDKALKQKEKMDILMRKAQMGDWFVIFLLSKNLDSILFKEFIVQLADKLKTDA</sequence>
<evidence type="ECO:0000256" key="9">
    <source>
        <dbReference type="ARBA" id="ARBA00023065"/>
    </source>
</evidence>
<keyword evidence="5 12" id="KW-0812">Transmembrane</keyword>
<comment type="caution">
    <text evidence="12">Lacks conserved residue(s) required for the propagation of feature annotation.</text>
</comment>
<keyword evidence="4" id="KW-1003">Cell membrane</keyword>
<dbReference type="GO" id="GO:0034220">
    <property type="term" value="P:monoatomic ion transmembrane transport"/>
    <property type="evidence" value="ECO:0007669"/>
    <property type="project" value="UniProtKB-KW"/>
</dbReference>
<dbReference type="PROSITE" id="PS51013">
    <property type="entry name" value="PANNEXIN"/>
    <property type="match status" value="1"/>
</dbReference>
<keyword evidence="6" id="KW-0303">Gap junction</keyword>
<dbReference type="EMBL" id="VCGU01000010">
    <property type="protein sequence ID" value="TRY68384.1"/>
    <property type="molecule type" value="Genomic_DNA"/>
</dbReference>
<reference evidence="13 14" key="1">
    <citation type="journal article" date="2018" name="Nat. Ecol. Evol.">
        <title>Genomic signatures of mitonuclear coevolution across populations of Tigriopus californicus.</title>
        <authorList>
            <person name="Barreto F.S."/>
            <person name="Watson E.T."/>
            <person name="Lima T.G."/>
            <person name="Willett C.S."/>
            <person name="Edmands S."/>
            <person name="Li W."/>
            <person name="Burton R.S."/>
        </authorList>
    </citation>
    <scope>NUCLEOTIDE SEQUENCE [LARGE SCALE GENOMIC DNA]</scope>
    <source>
        <strain evidence="13 14">San Diego</strain>
    </source>
</reference>
<evidence type="ECO:0000256" key="11">
    <source>
        <dbReference type="ARBA" id="ARBA00023303"/>
    </source>
</evidence>
<keyword evidence="14" id="KW-1185">Reference proteome</keyword>
<dbReference type="PANTHER" id="PTHR11893:SF37">
    <property type="entry name" value="INNEXIN INX3"/>
    <property type="match status" value="1"/>
</dbReference>
<keyword evidence="10 12" id="KW-0472">Membrane</keyword>